<dbReference type="InterPro" id="IPR002401">
    <property type="entry name" value="Cyt_P450_E_grp-I"/>
</dbReference>
<evidence type="ECO:0000256" key="3">
    <source>
        <dbReference type="ARBA" id="ARBA00004406"/>
    </source>
</evidence>
<dbReference type="InterPro" id="IPR036396">
    <property type="entry name" value="Cyt_P450_sf"/>
</dbReference>
<evidence type="ECO:0000313" key="16">
    <source>
        <dbReference type="EMBL" id="KAK4873776.1"/>
    </source>
</evidence>
<evidence type="ECO:0000256" key="2">
    <source>
        <dbReference type="ARBA" id="ARBA00004174"/>
    </source>
</evidence>
<evidence type="ECO:0000256" key="6">
    <source>
        <dbReference type="ARBA" id="ARBA00022723"/>
    </source>
</evidence>
<keyword evidence="15" id="KW-0732">Signal</keyword>
<keyword evidence="5 13" id="KW-0349">Heme</keyword>
<evidence type="ECO:0000313" key="17">
    <source>
        <dbReference type="Proteomes" id="UP001353858"/>
    </source>
</evidence>
<evidence type="ECO:0000256" key="13">
    <source>
        <dbReference type="PIRSR" id="PIRSR602401-1"/>
    </source>
</evidence>
<dbReference type="InterPro" id="IPR050476">
    <property type="entry name" value="Insect_CytP450_Detox"/>
</dbReference>
<keyword evidence="10 13" id="KW-0408">Iron</keyword>
<dbReference type="InterPro" id="IPR001128">
    <property type="entry name" value="Cyt_P450"/>
</dbReference>
<dbReference type="EMBL" id="JARPUR010000006">
    <property type="protein sequence ID" value="KAK4873776.1"/>
    <property type="molecule type" value="Genomic_DNA"/>
</dbReference>
<dbReference type="PROSITE" id="PS00086">
    <property type="entry name" value="CYTOCHROME_P450"/>
    <property type="match status" value="1"/>
</dbReference>
<evidence type="ECO:0000256" key="5">
    <source>
        <dbReference type="ARBA" id="ARBA00022617"/>
    </source>
</evidence>
<comment type="similarity">
    <text evidence="4 14">Belongs to the cytochrome P450 family.</text>
</comment>
<evidence type="ECO:0000256" key="12">
    <source>
        <dbReference type="ARBA" id="ARBA00023136"/>
    </source>
</evidence>
<dbReference type="GO" id="GO:0005506">
    <property type="term" value="F:iron ion binding"/>
    <property type="evidence" value="ECO:0007669"/>
    <property type="project" value="InterPro"/>
</dbReference>
<evidence type="ECO:0000256" key="1">
    <source>
        <dbReference type="ARBA" id="ARBA00001971"/>
    </source>
</evidence>
<name>A0AAN7P1X5_9COLE</name>
<dbReference type="GO" id="GO:0016705">
    <property type="term" value="F:oxidoreductase activity, acting on paired donors, with incorporation or reduction of molecular oxygen"/>
    <property type="evidence" value="ECO:0007669"/>
    <property type="project" value="InterPro"/>
</dbReference>
<evidence type="ECO:0000256" key="7">
    <source>
        <dbReference type="ARBA" id="ARBA00022824"/>
    </source>
</evidence>
<dbReference type="AlphaFoldDB" id="A0AAN7P1X5"/>
<gene>
    <name evidence="16" type="ORF">RN001_013136</name>
</gene>
<keyword evidence="7" id="KW-0256">Endoplasmic reticulum</keyword>
<dbReference type="Gene3D" id="1.10.630.10">
    <property type="entry name" value="Cytochrome P450"/>
    <property type="match status" value="1"/>
</dbReference>
<keyword evidence="6 13" id="KW-0479">Metal-binding</keyword>
<keyword evidence="9 14" id="KW-0560">Oxidoreductase</keyword>
<comment type="subcellular location">
    <subcellularLocation>
        <location evidence="3">Endoplasmic reticulum membrane</location>
        <topology evidence="3">Peripheral membrane protein</topology>
    </subcellularLocation>
    <subcellularLocation>
        <location evidence="2">Microsome membrane</location>
        <topology evidence="2">Peripheral membrane protein</topology>
    </subcellularLocation>
</comment>
<organism evidence="16 17">
    <name type="scientific">Aquatica leii</name>
    <dbReference type="NCBI Taxonomy" id="1421715"/>
    <lineage>
        <taxon>Eukaryota</taxon>
        <taxon>Metazoa</taxon>
        <taxon>Ecdysozoa</taxon>
        <taxon>Arthropoda</taxon>
        <taxon>Hexapoda</taxon>
        <taxon>Insecta</taxon>
        <taxon>Pterygota</taxon>
        <taxon>Neoptera</taxon>
        <taxon>Endopterygota</taxon>
        <taxon>Coleoptera</taxon>
        <taxon>Polyphaga</taxon>
        <taxon>Elateriformia</taxon>
        <taxon>Elateroidea</taxon>
        <taxon>Lampyridae</taxon>
        <taxon>Luciolinae</taxon>
        <taxon>Aquatica</taxon>
    </lineage>
</organism>
<keyword evidence="12" id="KW-0472">Membrane</keyword>
<dbReference type="InterPro" id="IPR017972">
    <property type="entry name" value="Cyt_P450_CS"/>
</dbReference>
<dbReference type="Pfam" id="PF00067">
    <property type="entry name" value="p450"/>
    <property type="match status" value="1"/>
</dbReference>
<dbReference type="CDD" id="cd11056">
    <property type="entry name" value="CYP6-like"/>
    <property type="match status" value="1"/>
</dbReference>
<protein>
    <recommendedName>
        <fullName evidence="18">Cytochrome P450</fullName>
    </recommendedName>
</protein>
<dbReference type="PRINTS" id="PR00385">
    <property type="entry name" value="P450"/>
</dbReference>
<dbReference type="PANTHER" id="PTHR24292:SF54">
    <property type="entry name" value="CYP9F3-RELATED"/>
    <property type="match status" value="1"/>
</dbReference>
<comment type="caution">
    <text evidence="16">The sequence shown here is derived from an EMBL/GenBank/DDBJ whole genome shotgun (WGS) entry which is preliminary data.</text>
</comment>
<accession>A0AAN7P1X5</accession>
<dbReference type="PANTHER" id="PTHR24292">
    <property type="entry name" value="CYTOCHROME P450"/>
    <property type="match status" value="1"/>
</dbReference>
<dbReference type="SUPFAM" id="SSF48264">
    <property type="entry name" value="Cytochrome P450"/>
    <property type="match status" value="1"/>
</dbReference>
<dbReference type="GO" id="GO:0020037">
    <property type="term" value="F:heme binding"/>
    <property type="evidence" value="ECO:0007669"/>
    <property type="project" value="InterPro"/>
</dbReference>
<proteinExistence type="inferred from homology"/>
<keyword evidence="8" id="KW-0492">Microsome</keyword>
<sequence length="699" mass="79754">MKLSVFYLVFLLHLINAYYVDVREVTFSLSGRSSEPCKTNDAFCAPKCTAIARCINGAPRPIFTCPSGQYCNDDNGPPVCGERMGFKCFGKGPDIKFKCAGLGFFPDVSKCNKFHFCYKTDMGGGNGGTTTSTTPGPGLYDPSTDFSGFEFTCDANTIYSPATATCEPNTRPCTTLPVRLLITVAFYIFLVKPLYHWKEKKITYVSGVPIFGNMWPVILGKAATVDVIHKMYLTYPDKRYIGIYNFATPTLLVRDPDLLKKIMVKDFDVFRDHRSFISSDVDPIWSKNLFAMPGDERWHEMRSTLSPAFTSSKMRVMFSLMKESAQEYTDYYFNQKDMVVDDFKDSFTKFANDVIANTAFGVKCNSLKDPTNEFYMTGKSFTFKGFRGLIMMTIVFMPTISKVLRLPLFSKKSVRFFQSIIKENIKARQEKNIIRPDMLHLLTEARKGRLTNENESLIPEAGFAVVEESEIVRNSKKRKIDITDEDITSQALLFFFGGYETMSTMFAYIAYELAINPEVQTKLQKEVDDVYKELNGDLTYEALTGMKYLDCVVSETLRKWPPFIGTNRKCTRDYTIKAEDSNETTLYMKKGSPCFIPIYSIQRDPKYYPNPDKFDPERFNETNRKSIHPFTYIPFGGGPRSCIANRFALIEGKVLIAELVRKLEFVPVEKTQIPIKFSTTNFIPIPDEGIWLGIRRRKI</sequence>
<dbReference type="PRINTS" id="PR00463">
    <property type="entry name" value="EP450I"/>
</dbReference>
<dbReference type="FunFam" id="1.10.630.10:FF:000042">
    <property type="entry name" value="Cytochrome P450"/>
    <property type="match status" value="1"/>
</dbReference>
<evidence type="ECO:0000256" key="10">
    <source>
        <dbReference type="ARBA" id="ARBA00023004"/>
    </source>
</evidence>
<evidence type="ECO:0008006" key="18">
    <source>
        <dbReference type="Google" id="ProtNLM"/>
    </source>
</evidence>
<keyword evidence="11 14" id="KW-0503">Monooxygenase</keyword>
<evidence type="ECO:0000256" key="8">
    <source>
        <dbReference type="ARBA" id="ARBA00022848"/>
    </source>
</evidence>
<keyword evidence="17" id="KW-1185">Reference proteome</keyword>
<reference evidence="17" key="1">
    <citation type="submission" date="2023-01" db="EMBL/GenBank/DDBJ databases">
        <title>Key to firefly adult light organ development and bioluminescence: homeobox transcription factors regulate luciferase expression and transportation to peroxisome.</title>
        <authorList>
            <person name="Fu X."/>
        </authorList>
    </citation>
    <scope>NUCLEOTIDE SEQUENCE [LARGE SCALE GENOMIC DNA]</scope>
</reference>
<comment type="cofactor">
    <cofactor evidence="1 13">
        <name>heme</name>
        <dbReference type="ChEBI" id="CHEBI:30413"/>
    </cofactor>
</comment>
<evidence type="ECO:0000256" key="11">
    <source>
        <dbReference type="ARBA" id="ARBA00023033"/>
    </source>
</evidence>
<evidence type="ECO:0000256" key="14">
    <source>
        <dbReference type="RuleBase" id="RU000461"/>
    </source>
</evidence>
<dbReference type="Proteomes" id="UP001353858">
    <property type="component" value="Unassembled WGS sequence"/>
</dbReference>
<evidence type="ECO:0000256" key="15">
    <source>
        <dbReference type="SAM" id="SignalP"/>
    </source>
</evidence>
<feature type="chain" id="PRO_5042853875" description="Cytochrome P450" evidence="15">
    <location>
        <begin position="18"/>
        <end position="699"/>
    </location>
</feature>
<evidence type="ECO:0000256" key="9">
    <source>
        <dbReference type="ARBA" id="ARBA00023002"/>
    </source>
</evidence>
<evidence type="ECO:0000256" key="4">
    <source>
        <dbReference type="ARBA" id="ARBA00010617"/>
    </source>
</evidence>
<feature type="signal peptide" evidence="15">
    <location>
        <begin position="1"/>
        <end position="17"/>
    </location>
</feature>
<feature type="binding site" description="axial binding residue" evidence="13">
    <location>
        <position position="642"/>
    </location>
    <ligand>
        <name>heme</name>
        <dbReference type="ChEBI" id="CHEBI:30413"/>
    </ligand>
    <ligandPart>
        <name>Fe</name>
        <dbReference type="ChEBI" id="CHEBI:18248"/>
    </ligandPart>
</feature>
<dbReference type="GO" id="GO:0004497">
    <property type="term" value="F:monooxygenase activity"/>
    <property type="evidence" value="ECO:0007669"/>
    <property type="project" value="UniProtKB-KW"/>
</dbReference>
<dbReference type="GO" id="GO:0005789">
    <property type="term" value="C:endoplasmic reticulum membrane"/>
    <property type="evidence" value="ECO:0007669"/>
    <property type="project" value="UniProtKB-SubCell"/>
</dbReference>